<evidence type="ECO:0000259" key="1">
    <source>
        <dbReference type="Pfam" id="PF12697"/>
    </source>
</evidence>
<comment type="caution">
    <text evidence="2">The sequence shown here is derived from an EMBL/GenBank/DDBJ whole genome shotgun (WGS) entry which is preliminary data.</text>
</comment>
<dbReference type="AlphaFoldDB" id="A0A010R625"/>
<dbReference type="GO" id="GO:0016020">
    <property type="term" value="C:membrane"/>
    <property type="evidence" value="ECO:0007669"/>
    <property type="project" value="TreeGrafter"/>
</dbReference>
<proteinExistence type="predicted"/>
<feature type="domain" description="AB hydrolase-1" evidence="1">
    <location>
        <begin position="36"/>
        <end position="305"/>
    </location>
</feature>
<protein>
    <recommendedName>
        <fullName evidence="1">AB hydrolase-1 domain-containing protein</fullName>
    </recommendedName>
</protein>
<dbReference type="PANTHER" id="PTHR43798">
    <property type="entry name" value="MONOACYLGLYCEROL LIPASE"/>
    <property type="match status" value="1"/>
</dbReference>
<dbReference type="InterPro" id="IPR050266">
    <property type="entry name" value="AB_hydrolase_sf"/>
</dbReference>
<gene>
    <name evidence="2" type="ORF">CFIO01_05663</name>
</gene>
<dbReference type="InterPro" id="IPR000073">
    <property type="entry name" value="AB_hydrolase_1"/>
</dbReference>
<evidence type="ECO:0000313" key="2">
    <source>
        <dbReference type="EMBL" id="EXF84160.1"/>
    </source>
</evidence>
<dbReference type="STRING" id="1445577.A0A010R625"/>
<dbReference type="eggNOG" id="ENOG502SK14">
    <property type="taxonomic scope" value="Eukaryota"/>
</dbReference>
<dbReference type="Pfam" id="PF12697">
    <property type="entry name" value="Abhydrolase_6"/>
    <property type="match status" value="1"/>
</dbReference>
<dbReference type="KEGG" id="cfj:CFIO01_05663"/>
<dbReference type="Gene3D" id="3.40.50.1820">
    <property type="entry name" value="alpha/beta hydrolase"/>
    <property type="match status" value="1"/>
</dbReference>
<dbReference type="Proteomes" id="UP000020467">
    <property type="component" value="Unassembled WGS sequence"/>
</dbReference>
<keyword evidence="3" id="KW-1185">Reference proteome</keyword>
<dbReference type="HOGENOM" id="CLU_020336_9_1_1"/>
<dbReference type="SUPFAM" id="SSF53474">
    <property type="entry name" value="alpha/beta-Hydrolases"/>
    <property type="match status" value="1"/>
</dbReference>
<dbReference type="OrthoDB" id="294702at2759"/>
<dbReference type="EMBL" id="JARH01000201">
    <property type="protein sequence ID" value="EXF84160.1"/>
    <property type="molecule type" value="Genomic_DNA"/>
</dbReference>
<reference evidence="2 3" key="1">
    <citation type="submission" date="2014-02" db="EMBL/GenBank/DDBJ databases">
        <title>The genome sequence of Colletotrichum fioriniae PJ7.</title>
        <authorList>
            <person name="Baroncelli R."/>
            <person name="Thon M.R."/>
        </authorList>
    </citation>
    <scope>NUCLEOTIDE SEQUENCE [LARGE SCALE GENOMIC DNA]</scope>
    <source>
        <strain evidence="2 3">PJ7</strain>
    </source>
</reference>
<organism evidence="2 3">
    <name type="scientific">Colletotrichum fioriniae PJ7</name>
    <dbReference type="NCBI Taxonomy" id="1445577"/>
    <lineage>
        <taxon>Eukaryota</taxon>
        <taxon>Fungi</taxon>
        <taxon>Dikarya</taxon>
        <taxon>Ascomycota</taxon>
        <taxon>Pezizomycotina</taxon>
        <taxon>Sordariomycetes</taxon>
        <taxon>Hypocreomycetidae</taxon>
        <taxon>Glomerellales</taxon>
        <taxon>Glomerellaceae</taxon>
        <taxon>Colletotrichum</taxon>
        <taxon>Colletotrichum acutatum species complex</taxon>
    </lineage>
</organism>
<sequence>MASPLPPNGRLVNIGTHSLAIYAHGPDPSSPADPVVLFVSGVASDALNWQAVVRLLGPSQLRSYTYDRSGNRHSDPSPNPPTAENIAQELALLIEHAPIPNPLILVGHSWAGVLTHEYFALKGIKQVAGLVLVDANHETAPLVLDVNDPILWKKIAAGVKTYDGWGLTTSHKLTKEEWDAFIAEEVTEKHKLTAQREDSEGYAQSFETLRSKDLAKKQPLLGDKPVCVIVGTRSRDWSGLYAAGVAKGNGTEEERKHVRDMIEGVDAKTEKLMREFLKLSRKSDIVFAKESGHFVQMTQPEIVVDGVRWVLDNQPATKQRE</sequence>
<evidence type="ECO:0000313" key="3">
    <source>
        <dbReference type="Proteomes" id="UP000020467"/>
    </source>
</evidence>
<dbReference type="PANTHER" id="PTHR43798:SF33">
    <property type="entry name" value="HYDROLASE, PUTATIVE (AFU_ORTHOLOGUE AFUA_2G14860)-RELATED"/>
    <property type="match status" value="1"/>
</dbReference>
<dbReference type="InterPro" id="IPR029058">
    <property type="entry name" value="AB_hydrolase_fold"/>
</dbReference>
<accession>A0A010R625</accession>
<name>A0A010R625_9PEZI</name>